<evidence type="ECO:0000256" key="1">
    <source>
        <dbReference type="ARBA" id="ARBA00009080"/>
    </source>
</evidence>
<dbReference type="PANTHER" id="PTHR22981:SF7">
    <property type="entry name" value="3-HYDROXYISOBUTYRATE DEHYDROGENASE, MITOCHONDRIAL"/>
    <property type="match status" value="1"/>
</dbReference>
<gene>
    <name evidence="6" type="ORF">ACIBP5_33690</name>
</gene>
<dbReference type="RefSeq" id="WP_397025301.1">
    <property type="nucleotide sequence ID" value="NZ_JBITMB010000010.1"/>
</dbReference>
<dbReference type="InterPro" id="IPR029154">
    <property type="entry name" value="HIBADH-like_NADP-bd"/>
</dbReference>
<evidence type="ECO:0000313" key="6">
    <source>
        <dbReference type="EMBL" id="MFI7444950.1"/>
    </source>
</evidence>
<evidence type="ECO:0000256" key="2">
    <source>
        <dbReference type="ARBA" id="ARBA00023002"/>
    </source>
</evidence>
<feature type="domain" description="3-hydroxyisobutyrate dehydrogenase-like NAD-binding" evidence="5">
    <location>
        <begin position="160"/>
        <end position="273"/>
    </location>
</feature>
<dbReference type="EC" id="1.1.-.-" evidence="6"/>
<dbReference type="InterPro" id="IPR015815">
    <property type="entry name" value="HIBADH-related"/>
</dbReference>
<keyword evidence="3" id="KW-0520">NAD</keyword>
<name>A0ABW8ADU0_9ACTN</name>
<dbReference type="Gene3D" id="1.10.1040.10">
    <property type="entry name" value="N-(1-d-carboxylethyl)-l-norvaline Dehydrogenase, domain 2"/>
    <property type="match status" value="1"/>
</dbReference>
<dbReference type="SUPFAM" id="SSF51735">
    <property type="entry name" value="NAD(P)-binding Rossmann-fold domains"/>
    <property type="match status" value="1"/>
</dbReference>
<dbReference type="InterPro" id="IPR006115">
    <property type="entry name" value="6PGDH_NADP-bd"/>
</dbReference>
<dbReference type="Proteomes" id="UP001612928">
    <property type="component" value="Unassembled WGS sequence"/>
</dbReference>
<protein>
    <submittedName>
        <fullName evidence="6">NAD(P)-dependent oxidoreductase</fullName>
        <ecNumber evidence="6">1.1.-.-</ecNumber>
    </submittedName>
</protein>
<dbReference type="InterPro" id="IPR008927">
    <property type="entry name" value="6-PGluconate_DH-like_C_sf"/>
</dbReference>
<evidence type="ECO:0000259" key="5">
    <source>
        <dbReference type="Pfam" id="PF14833"/>
    </source>
</evidence>
<dbReference type="Pfam" id="PF14833">
    <property type="entry name" value="NAD_binding_11"/>
    <property type="match status" value="1"/>
</dbReference>
<keyword evidence="7" id="KW-1185">Reference proteome</keyword>
<proteinExistence type="inferred from homology"/>
<dbReference type="EMBL" id="JBITMB010000010">
    <property type="protein sequence ID" value="MFI7444950.1"/>
    <property type="molecule type" value="Genomic_DNA"/>
</dbReference>
<organism evidence="6 7">
    <name type="scientific">Nonomuraea indica</name>
    <dbReference type="NCBI Taxonomy" id="1581193"/>
    <lineage>
        <taxon>Bacteria</taxon>
        <taxon>Bacillati</taxon>
        <taxon>Actinomycetota</taxon>
        <taxon>Actinomycetes</taxon>
        <taxon>Streptosporangiales</taxon>
        <taxon>Streptosporangiaceae</taxon>
        <taxon>Nonomuraea</taxon>
    </lineage>
</organism>
<comment type="caution">
    <text evidence="6">The sequence shown here is derived from an EMBL/GenBank/DDBJ whole genome shotgun (WGS) entry which is preliminary data.</text>
</comment>
<accession>A0ABW8ADU0</accession>
<dbReference type="PANTHER" id="PTHR22981">
    <property type="entry name" value="3-HYDROXYISOBUTYRATE DEHYDROGENASE-RELATED"/>
    <property type="match status" value="1"/>
</dbReference>
<dbReference type="SUPFAM" id="SSF48179">
    <property type="entry name" value="6-phosphogluconate dehydrogenase C-terminal domain-like"/>
    <property type="match status" value="1"/>
</dbReference>
<reference evidence="6 7" key="1">
    <citation type="submission" date="2024-10" db="EMBL/GenBank/DDBJ databases">
        <title>The Natural Products Discovery Center: Release of the First 8490 Sequenced Strains for Exploring Actinobacteria Biosynthetic Diversity.</title>
        <authorList>
            <person name="Kalkreuter E."/>
            <person name="Kautsar S.A."/>
            <person name="Yang D."/>
            <person name="Bader C.D."/>
            <person name="Teijaro C.N."/>
            <person name="Fluegel L."/>
            <person name="Davis C.M."/>
            <person name="Simpson J.R."/>
            <person name="Lauterbach L."/>
            <person name="Steele A.D."/>
            <person name="Gui C."/>
            <person name="Meng S."/>
            <person name="Li G."/>
            <person name="Viehrig K."/>
            <person name="Ye F."/>
            <person name="Su P."/>
            <person name="Kiefer A.F."/>
            <person name="Nichols A."/>
            <person name="Cepeda A.J."/>
            <person name="Yan W."/>
            <person name="Fan B."/>
            <person name="Jiang Y."/>
            <person name="Adhikari A."/>
            <person name="Zheng C.-J."/>
            <person name="Schuster L."/>
            <person name="Cowan T.M."/>
            <person name="Smanski M.J."/>
            <person name="Chevrette M.G."/>
            <person name="De Carvalho L.P.S."/>
            <person name="Shen B."/>
        </authorList>
    </citation>
    <scope>NUCLEOTIDE SEQUENCE [LARGE SCALE GENOMIC DNA]</scope>
    <source>
        <strain evidence="6 7">NPDC049503</strain>
    </source>
</reference>
<dbReference type="Pfam" id="PF03446">
    <property type="entry name" value="NAD_binding_2"/>
    <property type="match status" value="1"/>
</dbReference>
<evidence type="ECO:0000313" key="7">
    <source>
        <dbReference type="Proteomes" id="UP001612928"/>
    </source>
</evidence>
<dbReference type="InterPro" id="IPR013328">
    <property type="entry name" value="6PGD_dom2"/>
</dbReference>
<keyword evidence="2 6" id="KW-0560">Oxidoreductase</keyword>
<dbReference type="PIRSF" id="PIRSF000103">
    <property type="entry name" value="HIBADH"/>
    <property type="match status" value="1"/>
</dbReference>
<comment type="similarity">
    <text evidence="1">Belongs to the HIBADH-related family.</text>
</comment>
<evidence type="ECO:0000259" key="4">
    <source>
        <dbReference type="Pfam" id="PF03446"/>
    </source>
</evidence>
<dbReference type="Gene3D" id="3.40.50.720">
    <property type="entry name" value="NAD(P)-binding Rossmann-like Domain"/>
    <property type="match status" value="1"/>
</dbReference>
<feature type="domain" description="6-phosphogluconate dehydrogenase NADP-binding" evidence="4">
    <location>
        <begin position="5"/>
        <end position="155"/>
    </location>
</feature>
<dbReference type="GO" id="GO:0016491">
    <property type="term" value="F:oxidoreductase activity"/>
    <property type="evidence" value="ECO:0007669"/>
    <property type="project" value="UniProtKB-KW"/>
</dbReference>
<dbReference type="InterPro" id="IPR036291">
    <property type="entry name" value="NAD(P)-bd_dom_sf"/>
</dbReference>
<sequence>MSESVGVVGLGTMGSGIAATLKGAGRDVHGYDPSPAAGRIAQDHGVPCAVEISELACEAYVLSLPSARVVRDVVPELLRTGRARVVVDTTTSDPQTSAEMATLCAESGVHFVDAPVSGGRAGAWSGQLAAFVGGEAAAVDVAAGVLDAFTGRWHHLGPPGAGNVVKLLNNLLCAANIVAVAEAVDVLSAYGLDVRRSVAALNTGSGRSLVSEVVFAESILRGRLEGGFTVGLMTRDVELGLATVRAGGAEPAVLPAVVGSWRGALERLGVSADCNLAPSAFASATDVFEPENLARLASADDEKGDS</sequence>
<evidence type="ECO:0000256" key="3">
    <source>
        <dbReference type="ARBA" id="ARBA00023027"/>
    </source>
</evidence>